<dbReference type="SUPFAM" id="SSF52833">
    <property type="entry name" value="Thioredoxin-like"/>
    <property type="match status" value="1"/>
</dbReference>
<dbReference type="PaxDb" id="2850-Phatr7528"/>
<dbReference type="GO" id="GO:0005634">
    <property type="term" value="C:nucleus"/>
    <property type="evidence" value="ECO:0007669"/>
    <property type="project" value="TreeGrafter"/>
</dbReference>
<reference evidence="3" key="2">
    <citation type="submission" date="2008-08" db="EMBL/GenBank/DDBJ databases">
        <authorList>
            <consortium name="Diatom Consortium"/>
            <person name="Grigoriev I."/>
            <person name="Grimwood J."/>
            <person name="Kuo A."/>
            <person name="Otillar R.P."/>
            <person name="Salamov A."/>
            <person name="Detter J.C."/>
            <person name="Lindquist E."/>
            <person name="Shapiro H."/>
            <person name="Lucas S."/>
            <person name="Glavina del Rio T."/>
            <person name="Pitluck S."/>
            <person name="Rokhsar D."/>
            <person name="Bowler C."/>
        </authorList>
    </citation>
    <scope>GENOME REANNOTATION</scope>
    <source>
        <strain evidence="3">CCAP 1055/1</strain>
    </source>
</reference>
<dbReference type="AlphaFoldDB" id="B7FSI8"/>
<dbReference type="eggNOG" id="KOG2501">
    <property type="taxonomic scope" value="Eukaryota"/>
</dbReference>
<dbReference type="InParanoid" id="B7FSI8"/>
<dbReference type="GeneID" id="7197208"/>
<evidence type="ECO:0000259" key="1">
    <source>
        <dbReference type="Pfam" id="PF13905"/>
    </source>
</evidence>
<name>B7FSI8_PHATC</name>
<dbReference type="OrthoDB" id="409136at2759"/>
<dbReference type="HOGENOM" id="CLU_1013589_0_0_1"/>
<organism evidence="2 3">
    <name type="scientific">Phaeodactylum tricornutum (strain CCAP 1055/1)</name>
    <dbReference type="NCBI Taxonomy" id="556484"/>
    <lineage>
        <taxon>Eukaryota</taxon>
        <taxon>Sar</taxon>
        <taxon>Stramenopiles</taxon>
        <taxon>Ochrophyta</taxon>
        <taxon>Bacillariophyta</taxon>
        <taxon>Bacillariophyceae</taxon>
        <taxon>Bacillariophycidae</taxon>
        <taxon>Naviculales</taxon>
        <taxon>Phaeodactylaceae</taxon>
        <taxon>Phaeodactylum</taxon>
    </lineage>
</organism>
<dbReference type="EMBL" id="CM000606">
    <property type="protein sequence ID" value="EEC50486.1"/>
    <property type="molecule type" value="Genomic_DNA"/>
</dbReference>
<dbReference type="RefSeq" id="XP_002177672.1">
    <property type="nucleotide sequence ID" value="XM_002177636.1"/>
</dbReference>
<evidence type="ECO:0000313" key="3">
    <source>
        <dbReference type="Proteomes" id="UP000000759"/>
    </source>
</evidence>
<reference evidence="2 3" key="1">
    <citation type="journal article" date="2008" name="Nature">
        <title>The Phaeodactylum genome reveals the evolutionary history of diatom genomes.</title>
        <authorList>
            <person name="Bowler C."/>
            <person name="Allen A.E."/>
            <person name="Badger J.H."/>
            <person name="Grimwood J."/>
            <person name="Jabbari K."/>
            <person name="Kuo A."/>
            <person name="Maheswari U."/>
            <person name="Martens C."/>
            <person name="Maumus F."/>
            <person name="Otillar R.P."/>
            <person name="Rayko E."/>
            <person name="Salamov A."/>
            <person name="Vandepoele K."/>
            <person name="Beszteri B."/>
            <person name="Gruber A."/>
            <person name="Heijde M."/>
            <person name="Katinka M."/>
            <person name="Mock T."/>
            <person name="Valentin K."/>
            <person name="Verret F."/>
            <person name="Berges J.A."/>
            <person name="Brownlee C."/>
            <person name="Cadoret J.P."/>
            <person name="Chiovitti A."/>
            <person name="Choi C.J."/>
            <person name="Coesel S."/>
            <person name="De Martino A."/>
            <person name="Detter J.C."/>
            <person name="Durkin C."/>
            <person name="Falciatore A."/>
            <person name="Fournet J."/>
            <person name="Haruta M."/>
            <person name="Huysman M.J."/>
            <person name="Jenkins B.D."/>
            <person name="Jiroutova K."/>
            <person name="Jorgensen R.E."/>
            <person name="Joubert Y."/>
            <person name="Kaplan A."/>
            <person name="Kroger N."/>
            <person name="Kroth P.G."/>
            <person name="La Roche J."/>
            <person name="Lindquist E."/>
            <person name="Lommer M."/>
            <person name="Martin-Jezequel V."/>
            <person name="Lopez P.J."/>
            <person name="Lucas S."/>
            <person name="Mangogna M."/>
            <person name="McGinnis K."/>
            <person name="Medlin L.K."/>
            <person name="Montsant A."/>
            <person name="Oudot-Le Secq M.P."/>
            <person name="Napoli C."/>
            <person name="Obornik M."/>
            <person name="Parker M.S."/>
            <person name="Petit J.L."/>
            <person name="Porcel B.M."/>
            <person name="Poulsen N."/>
            <person name="Robison M."/>
            <person name="Rychlewski L."/>
            <person name="Rynearson T.A."/>
            <person name="Schmutz J."/>
            <person name="Shapiro H."/>
            <person name="Siaut M."/>
            <person name="Stanley M."/>
            <person name="Sussman M.R."/>
            <person name="Taylor A.R."/>
            <person name="Vardi A."/>
            <person name="von Dassow P."/>
            <person name="Vyverman W."/>
            <person name="Willis A."/>
            <person name="Wyrwicz L.S."/>
            <person name="Rokhsar D.S."/>
            <person name="Weissenbach J."/>
            <person name="Armbrust E.V."/>
            <person name="Green B.R."/>
            <person name="Van de Peer Y."/>
            <person name="Grigoriev I.V."/>
        </authorList>
    </citation>
    <scope>NUCLEOTIDE SEQUENCE [LARGE SCALE GENOMIC DNA]</scope>
    <source>
        <strain evidence="2 3">CCAP 1055/1</strain>
    </source>
</reference>
<feature type="non-terminal residue" evidence="2">
    <location>
        <position position="1"/>
    </location>
</feature>
<dbReference type="Pfam" id="PF13905">
    <property type="entry name" value="Thioredoxin_8"/>
    <property type="match status" value="1"/>
</dbReference>
<sequence>KVIGLYFSADWCGPCRQFTPELASFYKKMNSRRGKQDEFEIVWVSRCRDVDSYGQYFTQMPWIAMPPEEAMGERGQMLSNKYKVKGIPSLVLLDDLGNVITTDARNKIPQDK</sequence>
<dbReference type="GO" id="GO:0030178">
    <property type="term" value="P:negative regulation of Wnt signaling pathway"/>
    <property type="evidence" value="ECO:0007669"/>
    <property type="project" value="TreeGrafter"/>
</dbReference>
<dbReference type="Gene3D" id="3.40.30.10">
    <property type="entry name" value="Glutaredoxin"/>
    <property type="match status" value="1"/>
</dbReference>
<dbReference type="InterPro" id="IPR012336">
    <property type="entry name" value="Thioredoxin-like_fold"/>
</dbReference>
<dbReference type="InterPro" id="IPR036249">
    <property type="entry name" value="Thioredoxin-like_sf"/>
</dbReference>
<dbReference type="GO" id="GO:0031397">
    <property type="term" value="P:negative regulation of protein ubiquitination"/>
    <property type="evidence" value="ECO:0007669"/>
    <property type="project" value="TreeGrafter"/>
</dbReference>
<dbReference type="KEGG" id="pti:PHATRDRAFT_7528"/>
<accession>B7FSI8</accession>
<proteinExistence type="predicted"/>
<feature type="non-terminal residue" evidence="2">
    <location>
        <position position="112"/>
    </location>
</feature>
<gene>
    <name evidence="2" type="ORF">PHATRDRAFT_7528</name>
</gene>
<dbReference type="GO" id="GO:0004791">
    <property type="term" value="F:thioredoxin-disulfide reductase (NADPH) activity"/>
    <property type="evidence" value="ECO:0007669"/>
    <property type="project" value="TreeGrafter"/>
</dbReference>
<dbReference type="Proteomes" id="UP000000759">
    <property type="component" value="Chromosome 2"/>
</dbReference>
<feature type="domain" description="Thioredoxin-like fold" evidence="1">
    <location>
        <begin position="1"/>
        <end position="99"/>
    </location>
</feature>
<evidence type="ECO:0000313" key="2">
    <source>
        <dbReference type="EMBL" id="EEC50486.1"/>
    </source>
</evidence>
<dbReference type="PANTHER" id="PTHR46472">
    <property type="entry name" value="NUCLEOREDOXIN"/>
    <property type="match status" value="1"/>
</dbReference>
<protein>
    <recommendedName>
        <fullName evidence="1">Thioredoxin-like fold domain-containing protein</fullName>
    </recommendedName>
</protein>
<keyword evidence="3" id="KW-1185">Reference proteome</keyword>
<dbReference type="PANTHER" id="PTHR46472:SF1">
    <property type="entry name" value="NUCLEOREDOXIN"/>
    <property type="match status" value="1"/>
</dbReference>